<evidence type="ECO:0000256" key="16">
    <source>
        <dbReference type="SAM" id="MobiDB-lite"/>
    </source>
</evidence>
<dbReference type="InterPro" id="IPR001841">
    <property type="entry name" value="Znf_RING"/>
</dbReference>
<evidence type="ECO:0000256" key="10">
    <source>
        <dbReference type="ARBA" id="ARBA00022786"/>
    </source>
</evidence>
<comment type="caution">
    <text evidence="19">The sequence shown here is derived from an EMBL/GenBank/DDBJ whole genome shotgun (WGS) entry which is preliminary data.</text>
</comment>
<evidence type="ECO:0000256" key="14">
    <source>
        <dbReference type="ARBA" id="ARBA00023136"/>
    </source>
</evidence>
<feature type="domain" description="RING-type" evidence="18">
    <location>
        <begin position="345"/>
        <end position="397"/>
    </location>
</feature>
<sequence>MRLGWYAGASTALAGAVVFSAFQQRANFYSAMVYLSQSNFCLLILINFTLLIYGTFVYGLSQLCWGTLRTAEVEQLTERAWFAITETCLAMTIFRDELGAWFLVMFTALVTGKVWGWIGDGRVEFLEQQPPANPRLFHTRLTISLLMSFVYDVWILRYCINTVIQEARADMMVMFLFEFAVLATTSGRSGVRYILSIIEQKMIQTQTQARLLERKQEVREQRDAIIRQREEAAANGQSAENEEPLPNPDDIDEMDVEVPGWATKGEWVLWLDLLTDTVKLVLYVTFFVLLTIFYTFPIHIMRDLLMTARDFLKRLNSVLRYRRAIQEMNRYPDATQEELDQENTCIICREDMRVWDLNANPGALDRIRPKKLPCGHILHLGCLKSWLERQQVCPTCRSPVTPDRVPPTTNRNANLAPAAPQIPNHGLAAAQVGIAQEPRFGRFALQQALPDAAAQAGLNVDGLRRQVNAAVPAPQRPNAPNVRPMEEFHEMIRDEEQRRQEAEDRVRRRWRRVFPQDTFGAQPQNDPGQLQPPQQSTGPQLASGHQNLPSQSSQSVHPANMQGQQLSSAGQQSHHQIDPNFQRVVPVLQSDFTRQTLLNQSSALRSDRLRTLSNIYSQASVLVRQEVEALRISNEQLQVLGQLVNELERLEASHHDNADSPLPGPDAQSFDQILSQNPPGLPRNRSVPSRTDSPVMMRHGATSYSTSIPAGSPDLPEGVAIPPGWTLMPLQRLDNQHQTRPHSTQRSSRASSAGPATSSLGEERAAQLPVPQAPTSQPSQRTNVHVLERIPGTNNFRLSGSNGGVARSELTTATGDVPTDAQPGAVITQQQLLDRFFSRGRDRESGSRTRSENLTRSTTATSSANATTDEQLPAAATASPSNAGPTSNIPNWGGSSQHFGSVVRSEPTENGTGALERKAAPPAAGSAQFTEDSDQSSSAASDSEGEEEDEGDDAEPADSSKAAGKAVTVEEVSDEEDD</sequence>
<feature type="transmembrane region" description="Helical" evidence="17">
    <location>
        <begin position="36"/>
        <end position="60"/>
    </location>
</feature>
<feature type="compositionally biased region" description="Polar residues" evidence="16">
    <location>
        <begin position="773"/>
        <end position="782"/>
    </location>
</feature>
<dbReference type="GO" id="GO:0005789">
    <property type="term" value="C:endoplasmic reticulum membrane"/>
    <property type="evidence" value="ECO:0007669"/>
    <property type="project" value="UniProtKB-SubCell"/>
</dbReference>
<evidence type="ECO:0000256" key="7">
    <source>
        <dbReference type="ARBA" id="ARBA00022692"/>
    </source>
</evidence>
<dbReference type="InterPro" id="IPR057992">
    <property type="entry name" value="TPR_SYVN1_N"/>
</dbReference>
<keyword evidence="8" id="KW-0479">Metal-binding</keyword>
<dbReference type="GO" id="GO:0008270">
    <property type="term" value="F:zinc ion binding"/>
    <property type="evidence" value="ECO:0007669"/>
    <property type="project" value="UniProtKB-KW"/>
</dbReference>
<evidence type="ECO:0000313" key="19">
    <source>
        <dbReference type="EMBL" id="OAA77488.1"/>
    </source>
</evidence>
<feature type="region of interest" description="Disordered" evidence="16">
    <location>
        <begin position="655"/>
        <end position="782"/>
    </location>
</feature>
<keyword evidence="6" id="KW-0808">Transferase</keyword>
<feature type="region of interest" description="Disordered" evidence="16">
    <location>
        <begin position="230"/>
        <end position="252"/>
    </location>
</feature>
<feature type="transmembrane region" description="Helical" evidence="17">
    <location>
        <begin position="280"/>
        <end position="300"/>
    </location>
</feature>
<dbReference type="SMART" id="SM00184">
    <property type="entry name" value="RING"/>
    <property type="match status" value="1"/>
</dbReference>
<evidence type="ECO:0000259" key="18">
    <source>
        <dbReference type="PROSITE" id="PS50089"/>
    </source>
</evidence>
<dbReference type="UniPathway" id="UPA00143"/>
<feature type="transmembrane region" description="Helical" evidence="17">
    <location>
        <begin position="98"/>
        <end position="118"/>
    </location>
</feature>
<name>A0A162KNC8_CORDF</name>
<comment type="subcellular location">
    <subcellularLocation>
        <location evidence="2">Endoplasmic reticulum membrane</location>
        <topology evidence="2">Multi-pass membrane protein</topology>
    </subcellularLocation>
</comment>
<comment type="pathway">
    <text evidence="3">Protein modification; protein ubiquitination.</text>
</comment>
<keyword evidence="9 15" id="KW-0863">Zinc-finger</keyword>
<proteinExistence type="inferred from homology"/>
<feature type="region of interest" description="Disordered" evidence="16">
    <location>
        <begin position="837"/>
        <end position="978"/>
    </location>
</feature>
<feature type="compositionally biased region" description="Low complexity" evidence="16">
    <location>
        <begin position="855"/>
        <end position="868"/>
    </location>
</feature>
<dbReference type="Proteomes" id="UP000076881">
    <property type="component" value="Unassembled WGS sequence"/>
</dbReference>
<evidence type="ECO:0000256" key="17">
    <source>
        <dbReference type="SAM" id="Phobius"/>
    </source>
</evidence>
<dbReference type="SUPFAM" id="SSF57850">
    <property type="entry name" value="RING/U-box"/>
    <property type="match status" value="1"/>
</dbReference>
<evidence type="ECO:0000256" key="13">
    <source>
        <dbReference type="ARBA" id="ARBA00022989"/>
    </source>
</evidence>
<dbReference type="GO" id="GO:0043161">
    <property type="term" value="P:proteasome-mediated ubiquitin-dependent protein catabolic process"/>
    <property type="evidence" value="ECO:0007669"/>
    <property type="project" value="TreeGrafter"/>
</dbReference>
<evidence type="ECO:0000256" key="4">
    <source>
        <dbReference type="ARBA" id="ARBA00010089"/>
    </source>
</evidence>
<dbReference type="EMBL" id="AZHF01000003">
    <property type="protein sequence ID" value="OAA77488.1"/>
    <property type="molecule type" value="Genomic_DNA"/>
</dbReference>
<feature type="transmembrane region" description="Helical" evidence="17">
    <location>
        <begin position="138"/>
        <end position="160"/>
    </location>
</feature>
<feature type="region of interest" description="Disordered" evidence="16">
    <location>
        <begin position="516"/>
        <end position="575"/>
    </location>
</feature>
<feature type="compositionally biased region" description="Basic and acidic residues" evidence="16">
    <location>
        <begin position="837"/>
        <end position="853"/>
    </location>
</feature>
<keyword evidence="14 17" id="KW-0472">Membrane</keyword>
<evidence type="ECO:0000256" key="15">
    <source>
        <dbReference type="PROSITE-ProRule" id="PRU00175"/>
    </source>
</evidence>
<dbReference type="Gene3D" id="3.30.40.10">
    <property type="entry name" value="Zinc/RING finger domain, C3HC4 (zinc finger)"/>
    <property type="match status" value="1"/>
</dbReference>
<comment type="catalytic activity">
    <reaction evidence="1">
        <text>S-ubiquitinyl-[E2 ubiquitin-conjugating enzyme]-L-cysteine + [acceptor protein]-L-lysine = [E2 ubiquitin-conjugating enzyme]-L-cysteine + N(6)-ubiquitinyl-[acceptor protein]-L-lysine.</text>
        <dbReference type="EC" id="2.3.2.27"/>
    </reaction>
</comment>
<evidence type="ECO:0000256" key="3">
    <source>
        <dbReference type="ARBA" id="ARBA00004906"/>
    </source>
</evidence>
<gene>
    <name evidence="19" type="ORF">LEL_04311</name>
</gene>
<dbReference type="PROSITE" id="PS50089">
    <property type="entry name" value="ZF_RING_2"/>
    <property type="match status" value="1"/>
</dbReference>
<dbReference type="GO" id="GO:0036503">
    <property type="term" value="P:ERAD pathway"/>
    <property type="evidence" value="ECO:0007669"/>
    <property type="project" value="TreeGrafter"/>
</dbReference>
<evidence type="ECO:0000256" key="8">
    <source>
        <dbReference type="ARBA" id="ARBA00022723"/>
    </source>
</evidence>
<dbReference type="AlphaFoldDB" id="A0A162KNC8"/>
<feature type="compositionally biased region" description="Low complexity" evidence="16">
    <location>
        <begin position="562"/>
        <end position="574"/>
    </location>
</feature>
<dbReference type="PANTHER" id="PTHR22763:SF184">
    <property type="entry name" value="E3 UBIQUITIN-PROTEIN LIGASE SYNOVIOLIN"/>
    <property type="match status" value="1"/>
</dbReference>
<evidence type="ECO:0000256" key="1">
    <source>
        <dbReference type="ARBA" id="ARBA00000900"/>
    </source>
</evidence>
<dbReference type="PANTHER" id="PTHR22763">
    <property type="entry name" value="RING ZINC FINGER PROTEIN"/>
    <property type="match status" value="1"/>
</dbReference>
<comment type="similarity">
    <text evidence="4">Belongs to the HRD1 family.</text>
</comment>
<dbReference type="OrthoDB" id="7759664at2759"/>
<dbReference type="EC" id="2.3.2.27" evidence="5"/>
<evidence type="ECO:0000313" key="20">
    <source>
        <dbReference type="Proteomes" id="UP000076881"/>
    </source>
</evidence>
<keyword evidence="7 17" id="KW-0812">Transmembrane</keyword>
<feature type="compositionally biased region" description="Polar residues" evidence="16">
    <location>
        <begin position="736"/>
        <end position="760"/>
    </location>
</feature>
<keyword evidence="10" id="KW-0833">Ubl conjugation pathway</keyword>
<feature type="compositionally biased region" description="Polar residues" evidence="16">
    <location>
        <begin position="519"/>
        <end position="557"/>
    </location>
</feature>
<accession>A0A162KNC8</accession>
<evidence type="ECO:0000256" key="2">
    <source>
        <dbReference type="ARBA" id="ARBA00004477"/>
    </source>
</evidence>
<evidence type="ECO:0000256" key="6">
    <source>
        <dbReference type="ARBA" id="ARBA00022679"/>
    </source>
</evidence>
<reference evidence="19 20" key="1">
    <citation type="journal article" date="2016" name="Genome Biol. Evol.">
        <title>Divergent and convergent evolution of fungal pathogenicity.</title>
        <authorList>
            <person name="Shang Y."/>
            <person name="Xiao G."/>
            <person name="Zheng P."/>
            <person name="Cen K."/>
            <person name="Zhan S."/>
            <person name="Wang C."/>
        </authorList>
    </citation>
    <scope>NUCLEOTIDE SEQUENCE [LARGE SCALE GENOMIC DNA]</scope>
    <source>
        <strain evidence="19 20">RCEF 1005</strain>
    </source>
</reference>
<dbReference type="CDD" id="cd16479">
    <property type="entry name" value="RING-H2_synoviolin"/>
    <property type="match status" value="1"/>
</dbReference>
<dbReference type="InterPro" id="IPR058051">
    <property type="entry name" value="Znf_RING_synoviolin"/>
</dbReference>
<feature type="compositionally biased region" description="Polar residues" evidence="16">
    <location>
        <begin position="878"/>
        <end position="899"/>
    </location>
</feature>
<protein>
    <recommendedName>
        <fullName evidence="5">RING-type E3 ubiquitin transferase</fullName>
        <ecNumber evidence="5">2.3.2.27</ecNumber>
    </recommendedName>
</protein>
<feature type="compositionally biased region" description="Acidic residues" evidence="16">
    <location>
        <begin position="943"/>
        <end position="956"/>
    </location>
</feature>
<dbReference type="InterPro" id="IPR050731">
    <property type="entry name" value="HRD1_E3_ubiq-ligases"/>
</dbReference>
<dbReference type="Pfam" id="PF12678">
    <property type="entry name" value="zf-rbx1"/>
    <property type="match status" value="1"/>
</dbReference>
<dbReference type="InterPro" id="IPR024766">
    <property type="entry name" value="Znf_RING_H2"/>
</dbReference>
<evidence type="ECO:0000256" key="12">
    <source>
        <dbReference type="ARBA" id="ARBA00022833"/>
    </source>
</evidence>
<dbReference type="GO" id="GO:0016567">
    <property type="term" value="P:protein ubiquitination"/>
    <property type="evidence" value="ECO:0007669"/>
    <property type="project" value="UniProtKB-UniPathway"/>
</dbReference>
<dbReference type="Pfam" id="PF25563">
    <property type="entry name" value="TPR_SYVN1_N"/>
    <property type="match status" value="1"/>
</dbReference>
<keyword evidence="20" id="KW-1185">Reference proteome</keyword>
<evidence type="ECO:0000256" key="9">
    <source>
        <dbReference type="ARBA" id="ARBA00022771"/>
    </source>
</evidence>
<evidence type="ECO:0000256" key="11">
    <source>
        <dbReference type="ARBA" id="ARBA00022824"/>
    </source>
</evidence>
<organism evidence="19 20">
    <name type="scientific">Akanthomyces lecanii RCEF 1005</name>
    <dbReference type="NCBI Taxonomy" id="1081108"/>
    <lineage>
        <taxon>Eukaryota</taxon>
        <taxon>Fungi</taxon>
        <taxon>Dikarya</taxon>
        <taxon>Ascomycota</taxon>
        <taxon>Pezizomycotina</taxon>
        <taxon>Sordariomycetes</taxon>
        <taxon>Hypocreomycetidae</taxon>
        <taxon>Hypocreales</taxon>
        <taxon>Cordycipitaceae</taxon>
        <taxon>Akanthomyces</taxon>
        <taxon>Cordyceps confragosa</taxon>
    </lineage>
</organism>
<keyword evidence="12" id="KW-0862">Zinc</keyword>
<dbReference type="GO" id="GO:0061630">
    <property type="term" value="F:ubiquitin protein ligase activity"/>
    <property type="evidence" value="ECO:0007669"/>
    <property type="project" value="UniProtKB-EC"/>
</dbReference>
<feature type="compositionally biased region" description="Polar residues" evidence="16">
    <location>
        <begin position="669"/>
        <end position="678"/>
    </location>
</feature>
<dbReference type="STRING" id="1081108.A0A162KNC8"/>
<evidence type="ECO:0000256" key="5">
    <source>
        <dbReference type="ARBA" id="ARBA00012483"/>
    </source>
</evidence>
<keyword evidence="13 17" id="KW-1133">Transmembrane helix</keyword>
<dbReference type="InterPro" id="IPR013083">
    <property type="entry name" value="Znf_RING/FYVE/PHD"/>
</dbReference>
<keyword evidence="11" id="KW-0256">Endoplasmic reticulum</keyword>